<feature type="domain" description="TonB C-terminal" evidence="11">
    <location>
        <begin position="114"/>
        <end position="206"/>
    </location>
</feature>
<dbReference type="Pfam" id="PF03544">
    <property type="entry name" value="TonB_C"/>
    <property type="match status" value="1"/>
</dbReference>
<keyword evidence="5 10" id="KW-0997">Cell inner membrane</keyword>
<dbReference type="GO" id="GO:0005886">
    <property type="term" value="C:plasma membrane"/>
    <property type="evidence" value="ECO:0007669"/>
    <property type="project" value="UniProtKB-SubCell"/>
</dbReference>
<comment type="function">
    <text evidence="10">Interacts with outer membrane receptor proteins that carry out high-affinity binding and energy dependent uptake into the periplasmic space of specific substrates. It could act to transduce energy from the cytoplasmic membrane to specific energy-requiring processes in the outer membrane, resulting in the release into the periplasm of ligands bound by these outer membrane proteins.</text>
</comment>
<protein>
    <recommendedName>
        <fullName evidence="10">Protein TonB</fullName>
    </recommendedName>
</protein>
<dbReference type="PROSITE" id="PS52015">
    <property type="entry name" value="TONB_CTD"/>
    <property type="match status" value="1"/>
</dbReference>
<evidence type="ECO:0000256" key="4">
    <source>
        <dbReference type="ARBA" id="ARBA00022475"/>
    </source>
</evidence>
<keyword evidence="3 10" id="KW-0813">Transport</keyword>
<dbReference type="InterPro" id="IPR006260">
    <property type="entry name" value="TonB/TolA_C"/>
</dbReference>
<dbReference type="PANTHER" id="PTHR33446">
    <property type="entry name" value="PROTEIN TONB-RELATED"/>
    <property type="match status" value="1"/>
</dbReference>
<dbReference type="PRINTS" id="PR01374">
    <property type="entry name" value="TONBPROTEIN"/>
</dbReference>
<evidence type="ECO:0000256" key="10">
    <source>
        <dbReference type="RuleBase" id="RU362123"/>
    </source>
</evidence>
<evidence type="ECO:0000256" key="3">
    <source>
        <dbReference type="ARBA" id="ARBA00022448"/>
    </source>
</evidence>
<dbReference type="Gene3D" id="3.30.1150.10">
    <property type="match status" value="1"/>
</dbReference>
<evidence type="ECO:0000256" key="7">
    <source>
        <dbReference type="ARBA" id="ARBA00022927"/>
    </source>
</evidence>
<evidence type="ECO:0000256" key="8">
    <source>
        <dbReference type="ARBA" id="ARBA00022989"/>
    </source>
</evidence>
<evidence type="ECO:0000256" key="9">
    <source>
        <dbReference type="ARBA" id="ARBA00023136"/>
    </source>
</evidence>
<keyword evidence="9 10" id="KW-0472">Membrane</keyword>
<dbReference type="AlphaFoldDB" id="A0A9X4IY52"/>
<evidence type="ECO:0000256" key="5">
    <source>
        <dbReference type="ARBA" id="ARBA00022519"/>
    </source>
</evidence>
<dbReference type="NCBIfam" id="TIGR01352">
    <property type="entry name" value="tonB_Cterm"/>
    <property type="match status" value="1"/>
</dbReference>
<dbReference type="SUPFAM" id="SSF74653">
    <property type="entry name" value="TolA/TonB C-terminal domain"/>
    <property type="match status" value="1"/>
</dbReference>
<dbReference type="InterPro" id="IPR051045">
    <property type="entry name" value="TonB-dependent_transducer"/>
</dbReference>
<dbReference type="PANTHER" id="PTHR33446:SF14">
    <property type="entry name" value="PROTEIN TONB"/>
    <property type="match status" value="1"/>
</dbReference>
<accession>A0A9X4IY52</accession>
<dbReference type="EMBL" id="JAKNAX010000054">
    <property type="protein sequence ID" value="MDE1347803.1"/>
    <property type="molecule type" value="Genomic_DNA"/>
</dbReference>
<keyword evidence="4 10" id="KW-1003">Cell membrane</keyword>
<dbReference type="GO" id="GO:0015891">
    <property type="term" value="P:siderophore transport"/>
    <property type="evidence" value="ECO:0007669"/>
    <property type="project" value="InterPro"/>
</dbReference>
<evidence type="ECO:0000313" key="12">
    <source>
        <dbReference type="EMBL" id="MDE1347803.1"/>
    </source>
</evidence>
<name>A0A9X4IY52_9VIBR</name>
<dbReference type="Proteomes" id="UP001140978">
    <property type="component" value="Unassembled WGS sequence"/>
</dbReference>
<keyword evidence="7 10" id="KW-0653">Protein transport</keyword>
<comment type="similarity">
    <text evidence="2 10">Belongs to the TonB family.</text>
</comment>
<evidence type="ECO:0000256" key="1">
    <source>
        <dbReference type="ARBA" id="ARBA00004383"/>
    </source>
</evidence>
<feature type="transmembrane region" description="Helical" evidence="10">
    <location>
        <begin position="6"/>
        <end position="26"/>
    </location>
</feature>
<keyword evidence="8 10" id="KW-1133">Transmembrane helix</keyword>
<sequence length="206" mass="22761">MLRLFIALPFAGIISLALFSFMSWMIDNGHQRVTESAQALSFTMIMVEQEQDLQRRQRSLPEPLQLPEPPPQSPVTQAQTVAVETLAANALPALGLDTVMNGVAISAPTFGDFGTNQQAMPLYRVEPVYPAKALKRSVEGFVTLSFTIDEVGKATNIKVVEAKPVRMFEREAIQAVKKWKYQPQIVDGQAISQNGQTVTVEFKIAK</sequence>
<dbReference type="GO" id="GO:0055085">
    <property type="term" value="P:transmembrane transport"/>
    <property type="evidence" value="ECO:0007669"/>
    <property type="project" value="InterPro"/>
</dbReference>
<dbReference type="GO" id="GO:0030288">
    <property type="term" value="C:outer membrane-bounded periplasmic space"/>
    <property type="evidence" value="ECO:0007669"/>
    <property type="project" value="InterPro"/>
</dbReference>
<comment type="subcellular location">
    <subcellularLocation>
        <location evidence="1 10">Cell inner membrane</location>
        <topology evidence="1 10">Single-pass membrane protein</topology>
        <orientation evidence="1 10">Periplasmic side</orientation>
    </subcellularLocation>
</comment>
<proteinExistence type="inferred from homology"/>
<evidence type="ECO:0000256" key="6">
    <source>
        <dbReference type="ARBA" id="ARBA00022692"/>
    </source>
</evidence>
<evidence type="ECO:0000259" key="11">
    <source>
        <dbReference type="PROSITE" id="PS52015"/>
    </source>
</evidence>
<dbReference type="InterPro" id="IPR037682">
    <property type="entry name" value="TonB_C"/>
</dbReference>
<evidence type="ECO:0000256" key="2">
    <source>
        <dbReference type="ARBA" id="ARBA00006555"/>
    </source>
</evidence>
<organism evidence="12 13">
    <name type="scientific">Vibrio aestuarianus</name>
    <dbReference type="NCBI Taxonomy" id="28171"/>
    <lineage>
        <taxon>Bacteria</taxon>
        <taxon>Pseudomonadati</taxon>
        <taxon>Pseudomonadota</taxon>
        <taxon>Gammaproteobacteria</taxon>
        <taxon>Vibrionales</taxon>
        <taxon>Vibrionaceae</taxon>
        <taxon>Vibrio</taxon>
    </lineage>
</organism>
<reference evidence="12" key="1">
    <citation type="submission" date="2022-02" db="EMBL/GenBank/DDBJ databases">
        <title>Emergence and expansion in Europe of a Vibrio aestuarianus clonal complex pathogenic for oysters.</title>
        <authorList>
            <person name="Mesnil A."/>
            <person name="Travers M.-A."/>
        </authorList>
    </citation>
    <scope>NUCLEOTIDE SEQUENCE</scope>
    <source>
        <strain evidence="12">19_064_15T1</strain>
    </source>
</reference>
<evidence type="ECO:0000313" key="13">
    <source>
        <dbReference type="Proteomes" id="UP001140978"/>
    </source>
</evidence>
<dbReference type="InterPro" id="IPR003538">
    <property type="entry name" value="TonB"/>
</dbReference>
<keyword evidence="10" id="KW-0735">Signal-anchor</keyword>
<dbReference type="FunFam" id="3.30.1150.10:FF:000006">
    <property type="entry name" value="Protein TonB"/>
    <property type="match status" value="1"/>
</dbReference>
<keyword evidence="6 10" id="KW-0812">Transmembrane</keyword>
<dbReference type="GO" id="GO:0015031">
    <property type="term" value="P:protein transport"/>
    <property type="evidence" value="ECO:0007669"/>
    <property type="project" value="UniProtKB-UniRule"/>
</dbReference>
<dbReference type="RefSeq" id="WP_176313847.1">
    <property type="nucleotide sequence ID" value="NZ_JAKNAX010000054.1"/>
</dbReference>
<gene>
    <name evidence="12" type="ORF">L9X51_15350</name>
</gene>
<dbReference type="GO" id="GO:0031992">
    <property type="term" value="F:energy transducer activity"/>
    <property type="evidence" value="ECO:0007669"/>
    <property type="project" value="InterPro"/>
</dbReference>
<comment type="caution">
    <text evidence="12">The sequence shown here is derived from an EMBL/GenBank/DDBJ whole genome shotgun (WGS) entry which is preliminary data.</text>
</comment>